<dbReference type="Gene3D" id="1.25.40.10">
    <property type="entry name" value="Tetratricopeptide repeat domain"/>
    <property type="match status" value="2"/>
</dbReference>
<sequence length="289" mass="32900">MEFLIVLAFFGYIYYLKNYADLRTKTEKELAALQEGIALYESGQLNAAFAYFDQRIKSRPDSCAAYLYRALCYKDQGNTEAAFRDLQTGMSYDDSLYTLHLETGKLYYEKGELDRALASFDKAVLHAGNLDPETYRWRGLTYRKLSRHAEAESDFVQEQQIIDDKKKQLSTPGSISDPFLNRRFLVNMILIIFTSAMLIAVIKQAESIHLPYLVAVFSAICIGFVEPRKGWLLAVLQSLFLVSGYFLFTRLPESGGRQEVENFSLYGSVILTFAASFLGSFLKRAINTE</sequence>
<keyword evidence="3" id="KW-1133">Transmembrane helix</keyword>
<keyword evidence="1" id="KW-0677">Repeat</keyword>
<keyword evidence="3" id="KW-0812">Transmembrane</keyword>
<dbReference type="InterPro" id="IPR050498">
    <property type="entry name" value="Ycf3"/>
</dbReference>
<dbReference type="AlphaFoldDB" id="A0A5M8QQF6"/>
<evidence type="ECO:0000256" key="3">
    <source>
        <dbReference type="SAM" id="Phobius"/>
    </source>
</evidence>
<feature type="transmembrane region" description="Helical" evidence="3">
    <location>
        <begin position="263"/>
        <end position="282"/>
    </location>
</feature>
<dbReference type="SUPFAM" id="SSF48452">
    <property type="entry name" value="TPR-like"/>
    <property type="match status" value="1"/>
</dbReference>
<dbReference type="PANTHER" id="PTHR44858:SF1">
    <property type="entry name" value="UDP-N-ACETYLGLUCOSAMINE--PEPTIDE N-ACETYLGLUCOSAMINYLTRANSFERASE SPINDLY-RELATED"/>
    <property type="match status" value="1"/>
</dbReference>
<dbReference type="RefSeq" id="WP_139013648.1">
    <property type="nucleotide sequence ID" value="NZ_VBSN01000059.1"/>
</dbReference>
<dbReference type="InterPro" id="IPR011990">
    <property type="entry name" value="TPR-like_helical_dom_sf"/>
</dbReference>
<evidence type="ECO:0000256" key="1">
    <source>
        <dbReference type="ARBA" id="ARBA00022737"/>
    </source>
</evidence>
<dbReference type="InterPro" id="IPR019734">
    <property type="entry name" value="TPR_rpt"/>
</dbReference>
<feature type="transmembrane region" description="Helical" evidence="3">
    <location>
        <begin position="184"/>
        <end position="202"/>
    </location>
</feature>
<dbReference type="PANTHER" id="PTHR44858">
    <property type="entry name" value="TETRATRICOPEPTIDE REPEAT PROTEIN 6"/>
    <property type="match status" value="1"/>
</dbReference>
<evidence type="ECO:0000313" key="4">
    <source>
        <dbReference type="EMBL" id="KAA6436886.1"/>
    </source>
</evidence>
<dbReference type="Pfam" id="PF13432">
    <property type="entry name" value="TPR_16"/>
    <property type="match status" value="2"/>
</dbReference>
<organism evidence="4 5">
    <name type="scientific">Dyadobacter flavalbus</name>
    <dbReference type="NCBI Taxonomy" id="2579942"/>
    <lineage>
        <taxon>Bacteria</taxon>
        <taxon>Pseudomonadati</taxon>
        <taxon>Bacteroidota</taxon>
        <taxon>Cytophagia</taxon>
        <taxon>Cytophagales</taxon>
        <taxon>Spirosomataceae</taxon>
        <taxon>Dyadobacter</taxon>
    </lineage>
</organism>
<keyword evidence="3" id="KW-0472">Membrane</keyword>
<dbReference type="Proteomes" id="UP000323994">
    <property type="component" value="Unassembled WGS sequence"/>
</dbReference>
<name>A0A5M8QQF6_9BACT</name>
<feature type="transmembrane region" description="Helical" evidence="3">
    <location>
        <begin position="208"/>
        <end position="225"/>
    </location>
</feature>
<dbReference type="OrthoDB" id="935503at2"/>
<evidence type="ECO:0000313" key="5">
    <source>
        <dbReference type="Proteomes" id="UP000323994"/>
    </source>
</evidence>
<feature type="transmembrane region" description="Helical" evidence="3">
    <location>
        <begin position="232"/>
        <end position="251"/>
    </location>
</feature>
<gene>
    <name evidence="4" type="ORF">FEM33_19360</name>
</gene>
<dbReference type="SMART" id="SM00028">
    <property type="entry name" value="TPR"/>
    <property type="match status" value="4"/>
</dbReference>
<dbReference type="EMBL" id="VBSN01000059">
    <property type="protein sequence ID" value="KAA6436886.1"/>
    <property type="molecule type" value="Genomic_DNA"/>
</dbReference>
<comment type="caution">
    <text evidence="4">The sequence shown here is derived from an EMBL/GenBank/DDBJ whole genome shotgun (WGS) entry which is preliminary data.</text>
</comment>
<reference evidence="4 5" key="1">
    <citation type="submission" date="2019-05" db="EMBL/GenBank/DDBJ databases">
        <authorList>
            <person name="Qu J.-H."/>
        </authorList>
    </citation>
    <scope>NUCLEOTIDE SEQUENCE [LARGE SCALE GENOMIC DNA]</scope>
    <source>
        <strain evidence="4 5">NS28</strain>
    </source>
</reference>
<proteinExistence type="predicted"/>
<keyword evidence="2" id="KW-0802">TPR repeat</keyword>
<protein>
    <submittedName>
        <fullName evidence="4">Tetratricopeptide repeat protein</fullName>
    </submittedName>
</protein>
<evidence type="ECO:0000256" key="2">
    <source>
        <dbReference type="ARBA" id="ARBA00022803"/>
    </source>
</evidence>
<accession>A0A5M8QQF6</accession>
<keyword evidence="5" id="KW-1185">Reference proteome</keyword>